<accession>A0ABS7Q894</accession>
<name>A0ABS7Q894_9ACTN</name>
<feature type="domain" description="DUF7168" evidence="2">
    <location>
        <begin position="333"/>
        <end position="439"/>
    </location>
</feature>
<reference evidence="3 4" key="1">
    <citation type="submission" date="2021-08" db="EMBL/GenBank/DDBJ databases">
        <title>WGS of actinomycetes from Thailand.</title>
        <authorList>
            <person name="Thawai C."/>
        </authorList>
    </citation>
    <scope>NUCLEOTIDE SEQUENCE [LARGE SCALE GENOMIC DNA]</scope>
    <source>
        <strain evidence="3 4">PLK6-54</strain>
    </source>
</reference>
<comment type="caution">
    <text evidence="3">The sequence shown here is derived from an EMBL/GenBank/DDBJ whole genome shotgun (WGS) entry which is preliminary data.</text>
</comment>
<proteinExistence type="predicted"/>
<dbReference type="EMBL" id="JAINZZ010000015">
    <property type="protein sequence ID" value="MBY8878914.1"/>
    <property type="molecule type" value="Genomic_DNA"/>
</dbReference>
<dbReference type="Pfam" id="PF23771">
    <property type="entry name" value="DUF7168"/>
    <property type="match status" value="1"/>
</dbReference>
<gene>
    <name evidence="3" type="ORF">K7862_14875</name>
</gene>
<evidence type="ECO:0000259" key="2">
    <source>
        <dbReference type="Pfam" id="PF23771"/>
    </source>
</evidence>
<keyword evidence="4" id="KW-1185">Reference proteome</keyword>
<dbReference type="InterPro" id="IPR024498">
    <property type="entry name" value="DUF2786"/>
</dbReference>
<dbReference type="InterPro" id="IPR055592">
    <property type="entry name" value="DUF7168"/>
</dbReference>
<sequence length="473" mass="49165">MICTGRSRWPRGSAHEAGLSAERFWAGLGLSTGCPWRGAASGWALPRGCVAGGTVRLGCSRWRHLPGGAWGTPSPCGAWGAPWGVLPANGSLWLLALGAPPGRSLGDPAPLTGLGLCPGSALPACEAWGAGGSGRWSVDGFEVALGAAVGAGGRERELDTAASLLAAAGDGWDTVAAEAAARIVREAGARGWTVPDLVRMTGRELTARHQRLAEAVLPGEGGLTAFVAAERLDRFSAAAEFVEVLCLCARLPRIPVLAVPARPTGPASKMLGRIRALLAKAESTGFPEEAEALSAKAQQLMAAHSIDEALLGRRGDGPAARRIGVDRPYEGAKALLLDAVAAANRCEAVWASDFGFSTVVGHPANLDAVELLFTSLLVQADRALHRGKSRSRDYRESFLIAYAAGIRERLSAAAAAEVAARPADLLLPALAARDLAVRETRERLFPSTRTARLKGRDAAGWAAGRTTASEARL</sequence>
<organism evidence="3 4">
    <name type="scientific">Actinacidiphila acidipaludis</name>
    <dbReference type="NCBI Taxonomy" id="2873382"/>
    <lineage>
        <taxon>Bacteria</taxon>
        <taxon>Bacillati</taxon>
        <taxon>Actinomycetota</taxon>
        <taxon>Actinomycetes</taxon>
        <taxon>Kitasatosporales</taxon>
        <taxon>Streptomycetaceae</taxon>
        <taxon>Actinacidiphila</taxon>
    </lineage>
</organism>
<evidence type="ECO:0000313" key="4">
    <source>
        <dbReference type="Proteomes" id="UP000778578"/>
    </source>
</evidence>
<evidence type="ECO:0000313" key="3">
    <source>
        <dbReference type="EMBL" id="MBY8878914.1"/>
    </source>
</evidence>
<protein>
    <submittedName>
        <fullName evidence="3">DUF2786 domain-containing protein</fullName>
    </submittedName>
</protein>
<evidence type="ECO:0000259" key="1">
    <source>
        <dbReference type="Pfam" id="PF10979"/>
    </source>
</evidence>
<dbReference type="Pfam" id="PF10979">
    <property type="entry name" value="DUF2786"/>
    <property type="match status" value="1"/>
</dbReference>
<dbReference type="Proteomes" id="UP000778578">
    <property type="component" value="Unassembled WGS sequence"/>
</dbReference>
<feature type="domain" description="DUF2786" evidence="1">
    <location>
        <begin position="269"/>
        <end position="308"/>
    </location>
</feature>
<dbReference type="PROSITE" id="PS51257">
    <property type="entry name" value="PROKAR_LIPOPROTEIN"/>
    <property type="match status" value="1"/>
</dbReference>